<dbReference type="AlphaFoldDB" id="A0A2P5B1A9"/>
<sequence length="63" mass="7640">MNIGLVFNVREFFEKQGVQAHTVIQREWDKCEASRSYIVIMHQDLHLPIVLRFRLLIYDVFEF</sequence>
<name>A0A2P5B1A9_PARAD</name>
<organism evidence="1 2">
    <name type="scientific">Parasponia andersonii</name>
    <name type="common">Sponia andersonii</name>
    <dbReference type="NCBI Taxonomy" id="3476"/>
    <lineage>
        <taxon>Eukaryota</taxon>
        <taxon>Viridiplantae</taxon>
        <taxon>Streptophyta</taxon>
        <taxon>Embryophyta</taxon>
        <taxon>Tracheophyta</taxon>
        <taxon>Spermatophyta</taxon>
        <taxon>Magnoliopsida</taxon>
        <taxon>eudicotyledons</taxon>
        <taxon>Gunneridae</taxon>
        <taxon>Pentapetalae</taxon>
        <taxon>rosids</taxon>
        <taxon>fabids</taxon>
        <taxon>Rosales</taxon>
        <taxon>Cannabaceae</taxon>
        <taxon>Parasponia</taxon>
    </lineage>
</organism>
<protein>
    <submittedName>
        <fullName evidence="1">Uncharacterized protein</fullName>
    </submittedName>
</protein>
<accession>A0A2P5B1A9</accession>
<dbReference type="EMBL" id="JXTB01000390">
    <property type="protein sequence ID" value="PON42555.1"/>
    <property type="molecule type" value="Genomic_DNA"/>
</dbReference>
<proteinExistence type="predicted"/>
<comment type="caution">
    <text evidence="1">The sequence shown here is derived from an EMBL/GenBank/DDBJ whole genome shotgun (WGS) entry which is preliminary data.</text>
</comment>
<keyword evidence="2" id="KW-1185">Reference proteome</keyword>
<gene>
    <name evidence="1" type="ORF">PanWU01x14_281100</name>
</gene>
<dbReference type="Proteomes" id="UP000237105">
    <property type="component" value="Unassembled WGS sequence"/>
</dbReference>
<dbReference type="OrthoDB" id="10456371at2759"/>
<evidence type="ECO:0000313" key="2">
    <source>
        <dbReference type="Proteomes" id="UP000237105"/>
    </source>
</evidence>
<evidence type="ECO:0000313" key="1">
    <source>
        <dbReference type="EMBL" id="PON42555.1"/>
    </source>
</evidence>
<reference evidence="2" key="1">
    <citation type="submission" date="2016-06" db="EMBL/GenBank/DDBJ databases">
        <title>Parallel loss of symbiosis genes in relatives of nitrogen-fixing non-legume Parasponia.</title>
        <authorList>
            <person name="Van Velzen R."/>
            <person name="Holmer R."/>
            <person name="Bu F."/>
            <person name="Rutten L."/>
            <person name="Van Zeijl A."/>
            <person name="Liu W."/>
            <person name="Santuari L."/>
            <person name="Cao Q."/>
            <person name="Sharma T."/>
            <person name="Shen D."/>
            <person name="Roswanjaya Y."/>
            <person name="Wardhani T."/>
            <person name="Kalhor M.S."/>
            <person name="Jansen J."/>
            <person name="Van den Hoogen J."/>
            <person name="Gungor B."/>
            <person name="Hartog M."/>
            <person name="Hontelez J."/>
            <person name="Verver J."/>
            <person name="Yang W.-C."/>
            <person name="Schijlen E."/>
            <person name="Repin R."/>
            <person name="Schilthuizen M."/>
            <person name="Schranz E."/>
            <person name="Heidstra R."/>
            <person name="Miyata K."/>
            <person name="Fedorova E."/>
            <person name="Kohlen W."/>
            <person name="Bisseling T."/>
            <person name="Smit S."/>
            <person name="Geurts R."/>
        </authorList>
    </citation>
    <scope>NUCLEOTIDE SEQUENCE [LARGE SCALE GENOMIC DNA]</scope>
    <source>
        <strain evidence="2">cv. WU1-14</strain>
    </source>
</reference>